<dbReference type="GO" id="GO:0016787">
    <property type="term" value="F:hydrolase activity"/>
    <property type="evidence" value="ECO:0007669"/>
    <property type="project" value="InterPro"/>
</dbReference>
<evidence type="ECO:0000313" key="3">
    <source>
        <dbReference type="EMBL" id="MBM3222204.1"/>
    </source>
</evidence>
<dbReference type="Gene3D" id="3.20.20.140">
    <property type="entry name" value="Metal-dependent hydrolases"/>
    <property type="match status" value="1"/>
</dbReference>
<gene>
    <name evidence="3" type="ORF">FJZ47_00145</name>
</gene>
<accession>A0A937VYF3</accession>
<dbReference type="InterPro" id="IPR006680">
    <property type="entry name" value="Amidohydro-rel"/>
</dbReference>
<evidence type="ECO:0000313" key="4">
    <source>
        <dbReference type="Proteomes" id="UP000712673"/>
    </source>
</evidence>
<sequence>MQYSLISGDNHIDLTYCPPDLWSSQAPAKWKLIVPRVEQLDDGCHWFVEGQDKGMWNGIGPGFSRYQKGMFAHIDVMKDYGFAWDYSPGAQPRPTTPELRLADLDRDGLDAEIIYGCLMINDLITDGDHRAWANRMYNDWAADFAKRSDPNRIFPLAVIPNNDPLVAAAEVRRCAKMGLKGGDLAFKRMSVPLYHHAWYPLWEAAAECHFPISFHSTGFKGLRAPDNPQMEQEYLLEWRLVRSALFQLDGMEVLVSLIASGACDKYPNFKFVLGEAGVTWIPYVLDRLDVEYEDRARALGFAMKPSDYFRRQGYTTYQQDQFLEPNIPLVGEDNIIWGADYPHPDCVWPESRQHIEANLGTLPDAVRHKIVCDNVAQLYSLR</sequence>
<comment type="caution">
    <text evidence="3">The sequence shown here is derived from an EMBL/GenBank/DDBJ whole genome shotgun (WGS) entry which is preliminary data.</text>
</comment>
<dbReference type="GO" id="GO:0005737">
    <property type="term" value="C:cytoplasm"/>
    <property type="evidence" value="ECO:0007669"/>
    <property type="project" value="TreeGrafter"/>
</dbReference>
<dbReference type="InterPro" id="IPR032466">
    <property type="entry name" value="Metal_Hydrolase"/>
</dbReference>
<evidence type="ECO:0000259" key="2">
    <source>
        <dbReference type="Pfam" id="PF04909"/>
    </source>
</evidence>
<dbReference type="GO" id="GO:0016831">
    <property type="term" value="F:carboxy-lyase activity"/>
    <property type="evidence" value="ECO:0007669"/>
    <property type="project" value="InterPro"/>
</dbReference>
<dbReference type="GO" id="GO:0019748">
    <property type="term" value="P:secondary metabolic process"/>
    <property type="evidence" value="ECO:0007669"/>
    <property type="project" value="TreeGrafter"/>
</dbReference>
<dbReference type="AlphaFoldDB" id="A0A937VYF3"/>
<dbReference type="PANTHER" id="PTHR21240">
    <property type="entry name" value="2-AMINO-3-CARBOXYLMUCONATE-6-SEMIALDEHYDE DECARBOXYLASE"/>
    <property type="match status" value="1"/>
</dbReference>
<reference evidence="3" key="1">
    <citation type="submission" date="2019-03" db="EMBL/GenBank/DDBJ databases">
        <title>Lake Tanganyika Metagenome-Assembled Genomes (MAGs).</title>
        <authorList>
            <person name="Tran P."/>
        </authorList>
    </citation>
    <scope>NUCLEOTIDE SEQUENCE</scope>
    <source>
        <strain evidence="3">K_DeepCast_65m_m2_066</strain>
    </source>
</reference>
<evidence type="ECO:0000256" key="1">
    <source>
        <dbReference type="ARBA" id="ARBA00023239"/>
    </source>
</evidence>
<dbReference type="PANTHER" id="PTHR21240:SF28">
    <property type="entry name" value="ISO-OROTATE DECARBOXYLASE (EUROFUNG)"/>
    <property type="match status" value="1"/>
</dbReference>
<dbReference type="EMBL" id="VGLS01000002">
    <property type="protein sequence ID" value="MBM3222204.1"/>
    <property type="molecule type" value="Genomic_DNA"/>
</dbReference>
<dbReference type="Proteomes" id="UP000712673">
    <property type="component" value="Unassembled WGS sequence"/>
</dbReference>
<feature type="domain" description="Amidohydrolase-related" evidence="2">
    <location>
        <begin position="90"/>
        <end position="380"/>
    </location>
</feature>
<dbReference type="Pfam" id="PF04909">
    <property type="entry name" value="Amidohydro_2"/>
    <property type="match status" value="1"/>
</dbReference>
<keyword evidence="1" id="KW-0456">Lyase</keyword>
<protein>
    <submittedName>
        <fullName evidence="3">Amidohydrolase</fullName>
    </submittedName>
</protein>
<dbReference type="InterPro" id="IPR032465">
    <property type="entry name" value="ACMSD"/>
</dbReference>
<organism evidence="3 4">
    <name type="scientific">Tectimicrobiota bacterium</name>
    <dbReference type="NCBI Taxonomy" id="2528274"/>
    <lineage>
        <taxon>Bacteria</taxon>
        <taxon>Pseudomonadati</taxon>
        <taxon>Nitrospinota/Tectimicrobiota group</taxon>
        <taxon>Candidatus Tectimicrobiota</taxon>
    </lineage>
</organism>
<proteinExistence type="predicted"/>
<name>A0A937VYF3_UNCTE</name>
<dbReference type="SUPFAM" id="SSF51556">
    <property type="entry name" value="Metallo-dependent hydrolases"/>
    <property type="match status" value="1"/>
</dbReference>